<keyword evidence="1" id="KW-0614">Plasmid</keyword>
<organism evidence="1 2">
    <name type="scientific">Croceicoccus naphthovorans</name>
    <dbReference type="NCBI Taxonomy" id="1348774"/>
    <lineage>
        <taxon>Bacteria</taxon>
        <taxon>Pseudomonadati</taxon>
        <taxon>Pseudomonadota</taxon>
        <taxon>Alphaproteobacteria</taxon>
        <taxon>Sphingomonadales</taxon>
        <taxon>Erythrobacteraceae</taxon>
        <taxon>Croceicoccus</taxon>
    </lineage>
</organism>
<geneLocation type="plasmid" evidence="1 2">
    <name>p2</name>
</geneLocation>
<dbReference type="InterPro" id="IPR043856">
    <property type="entry name" value="DUF5818"/>
</dbReference>
<dbReference type="AlphaFoldDB" id="A0A0G3XNM1"/>
<evidence type="ECO:0000313" key="1">
    <source>
        <dbReference type="EMBL" id="AKM12214.1"/>
    </source>
</evidence>
<dbReference type="EMBL" id="CP011772">
    <property type="protein sequence ID" value="AKM12214.1"/>
    <property type="molecule type" value="Genomic_DNA"/>
</dbReference>
<accession>A0A0G3XNM1</accession>
<dbReference type="KEGG" id="cna:AB433_18970"/>
<protein>
    <submittedName>
        <fullName evidence="1">Uncharacterized protein</fullName>
    </submittedName>
</protein>
<dbReference type="PATRIC" id="fig|1348774.3.peg.4001"/>
<proteinExistence type="predicted"/>
<gene>
    <name evidence="1" type="ORF">AB433_18970</name>
</gene>
<dbReference type="Pfam" id="PF19135">
    <property type="entry name" value="DUF5818"/>
    <property type="match status" value="1"/>
</dbReference>
<reference evidence="1 2" key="1">
    <citation type="submission" date="2015-06" db="EMBL/GenBank/DDBJ databases">
        <authorList>
            <person name="Zeng Y."/>
            <person name="Huang Y."/>
        </authorList>
    </citation>
    <scope>NUCLEOTIDE SEQUENCE [LARGE SCALE GENOMIC DNA]</scope>
    <source>
        <strain evidence="1 2">PQ-2</strain>
        <plasmid evidence="2">Plasmid p2</plasmid>
    </source>
</reference>
<name>A0A0G3XNM1_9SPHN</name>
<dbReference type="OrthoDB" id="7509539at2"/>
<dbReference type="Proteomes" id="UP000035287">
    <property type="component" value="Plasmid p2"/>
</dbReference>
<evidence type="ECO:0000313" key="2">
    <source>
        <dbReference type="Proteomes" id="UP000035287"/>
    </source>
</evidence>
<keyword evidence="2" id="KW-1185">Reference proteome</keyword>
<sequence>MMSSRSHASRFHDGTIEPGARGPILRDDDGMCWRLGFVDETTANGLKGRVRVRGRIVEVDRIEVEYVEIQDGA</sequence>